<organism evidence="3 4">
    <name type="scientific">Azospira oryzae</name>
    <dbReference type="NCBI Taxonomy" id="146939"/>
    <lineage>
        <taxon>Bacteria</taxon>
        <taxon>Pseudomonadati</taxon>
        <taxon>Pseudomonadota</taxon>
        <taxon>Betaproteobacteria</taxon>
        <taxon>Rhodocyclales</taxon>
        <taxon>Rhodocyclaceae</taxon>
        <taxon>Azospira</taxon>
    </lineage>
</organism>
<evidence type="ECO:0000313" key="3">
    <source>
        <dbReference type="EMBL" id="RZT89277.1"/>
    </source>
</evidence>
<dbReference type="PANTHER" id="PTHR40252">
    <property type="entry name" value="BLR0328 PROTEIN"/>
    <property type="match status" value="1"/>
</dbReference>
<accession>A0ABY0IQA8</accession>
<dbReference type="EMBL" id="SHKM01000001">
    <property type="protein sequence ID" value="RZT89277.1"/>
    <property type="molecule type" value="Genomic_DNA"/>
</dbReference>
<gene>
    <name evidence="3" type="ORF">EV678_0057</name>
</gene>
<evidence type="ECO:0000259" key="1">
    <source>
        <dbReference type="SMART" id="SM00897"/>
    </source>
</evidence>
<dbReference type="InterPro" id="IPR013702">
    <property type="entry name" value="FIST_domain_N"/>
</dbReference>
<evidence type="ECO:0000259" key="2">
    <source>
        <dbReference type="SMART" id="SM01204"/>
    </source>
</evidence>
<comment type="caution">
    <text evidence="3">The sequence shown here is derived from an EMBL/GenBank/DDBJ whole genome shotgun (WGS) entry which is preliminary data.</text>
</comment>
<evidence type="ECO:0008006" key="5">
    <source>
        <dbReference type="Google" id="ProtNLM"/>
    </source>
</evidence>
<proteinExistence type="predicted"/>
<dbReference type="Pfam" id="PF08495">
    <property type="entry name" value="FIST"/>
    <property type="match status" value="1"/>
</dbReference>
<dbReference type="RefSeq" id="WP_130458090.1">
    <property type="nucleotide sequence ID" value="NZ_SHKM01000001.1"/>
</dbReference>
<sequence>MRVLQIHLPVAREPAHIRAALAPLQAIEPQLLLVFFAAERLADGAFTALLAEVFPGALRIGCSTAGEIVGEEVCEGSIVVTAVHFDATTVREVTTELACMADSGAAGERLAAQLPGEGLRAVLVFAQGVAINGSALVAGMSRQLPPGVAVSGGLAGDGGAFSRTWVLSSQGVAEHRVVAVGLYGQALRVGHGSFGGWEPFGPARKVTRCENNVLYELDGEPALDIYKRYLGEYARDLPASGLLFPFSMADKDRSSVGLIRTILGVDEASGSLILAGEIDPDGYLKLMHANPNALVDGAQRAAEMARAMVPGEALAILVSCVGRKLVLGGRVDEEVEAVADVFGRNCTLTGFYSYGEISPFNAAPGAVGPDSCRLHNQTMTITLLTEV</sequence>
<protein>
    <recommendedName>
        <fullName evidence="5">FIST domain-containing protein</fullName>
    </recommendedName>
</protein>
<dbReference type="PANTHER" id="PTHR40252:SF2">
    <property type="entry name" value="BLR0328 PROTEIN"/>
    <property type="match status" value="1"/>
</dbReference>
<dbReference type="InterPro" id="IPR019494">
    <property type="entry name" value="FIST_C"/>
</dbReference>
<dbReference type="SMART" id="SM01204">
    <property type="entry name" value="FIST_C"/>
    <property type="match status" value="1"/>
</dbReference>
<evidence type="ECO:0000313" key="4">
    <source>
        <dbReference type="Proteomes" id="UP000292136"/>
    </source>
</evidence>
<dbReference type="Pfam" id="PF10442">
    <property type="entry name" value="FIST_C"/>
    <property type="match status" value="1"/>
</dbReference>
<dbReference type="SMART" id="SM00897">
    <property type="entry name" value="FIST"/>
    <property type="match status" value="1"/>
</dbReference>
<dbReference type="Proteomes" id="UP000292136">
    <property type="component" value="Unassembled WGS sequence"/>
</dbReference>
<keyword evidence="4" id="KW-1185">Reference proteome</keyword>
<feature type="domain" description="FIST C-domain" evidence="2">
    <location>
        <begin position="222"/>
        <end position="360"/>
    </location>
</feature>
<reference evidence="3 4" key="1">
    <citation type="submission" date="2019-02" db="EMBL/GenBank/DDBJ databases">
        <title>Genomic Encyclopedia of Type Strains, Phase IV (KMG-IV): sequencing the most valuable type-strain genomes for metagenomic binning, comparative biology and taxonomic classification.</title>
        <authorList>
            <person name="Goeker M."/>
        </authorList>
    </citation>
    <scope>NUCLEOTIDE SEQUENCE [LARGE SCALE GENOMIC DNA]</scope>
    <source>
        <strain evidence="3 4">DSM 21223</strain>
    </source>
</reference>
<name>A0ABY0IQA8_9RHOO</name>
<feature type="domain" description="FIST" evidence="1">
    <location>
        <begin position="28"/>
        <end position="221"/>
    </location>
</feature>